<reference evidence="1 2" key="1">
    <citation type="submission" date="2006-02" db="EMBL/GenBank/DDBJ databases">
        <authorList>
            <person name="Waterbury J."/>
            <person name="Ferriera S."/>
            <person name="Johnson J."/>
            <person name="Kravitz S."/>
            <person name="Halpern A."/>
            <person name="Remington K."/>
            <person name="Beeson K."/>
            <person name="Tran B."/>
            <person name="Rogers Y.-H."/>
            <person name="Friedman R."/>
            <person name="Venter J.C."/>
        </authorList>
    </citation>
    <scope>NUCLEOTIDE SEQUENCE [LARGE SCALE GENOMIC DNA]</scope>
    <source>
        <strain evidence="1 2">Nb-231</strain>
    </source>
</reference>
<sequence length="26" mass="2783">MLLLGELADAPLQLLVKPAEGQLVHN</sequence>
<dbReference type="STRING" id="314278.NB231_02403"/>
<dbReference type="Proteomes" id="UP000003374">
    <property type="component" value="Unassembled WGS sequence"/>
</dbReference>
<dbReference type="AlphaFoldDB" id="A4BRL0"/>
<dbReference type="HOGENOM" id="CLU_3416893_0_0_6"/>
<evidence type="ECO:0000313" key="2">
    <source>
        <dbReference type="Proteomes" id="UP000003374"/>
    </source>
</evidence>
<name>A4BRL0_9GAMM</name>
<protein>
    <submittedName>
        <fullName evidence="1">Uncharacterized protein</fullName>
    </submittedName>
</protein>
<gene>
    <name evidence="1" type="ORF">NB231_02403</name>
</gene>
<dbReference type="EMBL" id="AAOF01000007">
    <property type="protein sequence ID" value="EAR21581.1"/>
    <property type="molecule type" value="Genomic_DNA"/>
</dbReference>
<proteinExistence type="predicted"/>
<evidence type="ECO:0000313" key="1">
    <source>
        <dbReference type="EMBL" id="EAR21581.1"/>
    </source>
</evidence>
<keyword evidence="2" id="KW-1185">Reference proteome</keyword>
<accession>A4BRL0</accession>
<comment type="caution">
    <text evidence="1">The sequence shown here is derived from an EMBL/GenBank/DDBJ whole genome shotgun (WGS) entry which is preliminary data.</text>
</comment>
<organism evidence="1 2">
    <name type="scientific">Nitrococcus mobilis Nb-231</name>
    <dbReference type="NCBI Taxonomy" id="314278"/>
    <lineage>
        <taxon>Bacteria</taxon>
        <taxon>Pseudomonadati</taxon>
        <taxon>Pseudomonadota</taxon>
        <taxon>Gammaproteobacteria</taxon>
        <taxon>Chromatiales</taxon>
        <taxon>Ectothiorhodospiraceae</taxon>
        <taxon>Nitrococcus</taxon>
    </lineage>
</organism>